<dbReference type="PANTHER" id="PTHR15239:SF6">
    <property type="entry name" value="RIBOSOME QUALITY CONTROL COMPLEX SUBUNIT NEMF"/>
    <property type="match status" value="1"/>
</dbReference>
<dbReference type="Pfam" id="PF05833">
    <property type="entry name" value="NFACT_N"/>
    <property type="match status" value="1"/>
</dbReference>
<dbReference type="GO" id="GO:0043023">
    <property type="term" value="F:ribosomal large subunit binding"/>
    <property type="evidence" value="ECO:0007669"/>
    <property type="project" value="UniProtKB-UniRule"/>
</dbReference>
<protein>
    <recommendedName>
        <fullName evidence="5">Rqc2 homolog RqcH</fullName>
        <shortName evidence="5">RqcH</shortName>
    </recommendedName>
</protein>
<dbReference type="GO" id="GO:0000049">
    <property type="term" value="F:tRNA binding"/>
    <property type="evidence" value="ECO:0007669"/>
    <property type="project" value="UniProtKB-UniRule"/>
</dbReference>
<name>A0A2N6ULA5_9FIRM</name>
<dbReference type="FunFam" id="2.30.310.10:FF:000004">
    <property type="entry name" value="Fibronectin-binding protein A"/>
    <property type="match status" value="1"/>
</dbReference>
<dbReference type="PANTHER" id="PTHR15239">
    <property type="entry name" value="NUCLEAR EXPORT MEDIATOR FACTOR NEMF"/>
    <property type="match status" value="1"/>
</dbReference>
<comment type="subunit">
    <text evidence="5">Associates with stalled 50S ribosomal subunits. Binds to RqcP.</text>
</comment>
<comment type="caution">
    <text evidence="7">The sequence shown here is derived from an EMBL/GenBank/DDBJ whole genome shotgun (WGS) entry which is preliminary data.</text>
</comment>
<dbReference type="Pfam" id="PF05670">
    <property type="entry name" value="NFACT-R_1"/>
    <property type="match status" value="1"/>
</dbReference>
<reference evidence="7 8" key="1">
    <citation type="submission" date="2017-09" db="EMBL/GenBank/DDBJ databases">
        <title>Bacterial strain isolated from the female urinary microbiota.</title>
        <authorList>
            <person name="Thomas-White K."/>
            <person name="Kumar N."/>
            <person name="Forster S."/>
            <person name="Putonti C."/>
            <person name="Lawley T."/>
            <person name="Wolfe A.J."/>
        </authorList>
    </citation>
    <scope>NUCLEOTIDE SEQUENCE [LARGE SCALE GENOMIC DNA]</scope>
    <source>
        <strain evidence="7 8">UMB0204</strain>
    </source>
</reference>
<dbReference type="Proteomes" id="UP000235658">
    <property type="component" value="Unassembled WGS sequence"/>
</dbReference>
<keyword evidence="1 5" id="KW-0820">tRNA-binding</keyword>
<gene>
    <name evidence="5" type="primary">rqcH</name>
    <name evidence="7" type="ORF">CJ192_02405</name>
</gene>
<evidence type="ECO:0000256" key="4">
    <source>
        <dbReference type="ARBA" id="ARBA00022917"/>
    </source>
</evidence>
<dbReference type="InterPro" id="IPR008532">
    <property type="entry name" value="NFACT_RNA-bd"/>
</dbReference>
<dbReference type="AlphaFoldDB" id="A0A2N6ULA5"/>
<evidence type="ECO:0000256" key="3">
    <source>
        <dbReference type="ARBA" id="ARBA00022884"/>
    </source>
</evidence>
<evidence type="ECO:0000313" key="8">
    <source>
        <dbReference type="Proteomes" id="UP000235658"/>
    </source>
</evidence>
<keyword evidence="2 5" id="KW-0699">rRNA-binding</keyword>
<dbReference type="HAMAP" id="MF_00844_B">
    <property type="entry name" value="RqcH_B"/>
    <property type="match status" value="1"/>
</dbReference>
<dbReference type="InterPro" id="IPR043682">
    <property type="entry name" value="RqcH_bacterial"/>
</dbReference>
<dbReference type="RefSeq" id="WP_102197629.1">
    <property type="nucleotide sequence ID" value="NZ_CAUPDS010000001.1"/>
</dbReference>
<evidence type="ECO:0000256" key="5">
    <source>
        <dbReference type="HAMAP-Rule" id="MF_00844"/>
    </source>
</evidence>
<sequence length="582" mass="68072">MSYDGLVTRAVTFEIKKLLLGAKIQKISQPSKNDIILNIYSFGKTYKLLLSANNNEARVHITEKKYENPEVPPNFCMVLRKHLSQSKIIGIDQYKLDRVIVFKISSVDEMGFDVSNKLIVEIMGKYSNIILTDDKYKIIDSIKRVNFKMSSVREILPGLEYKFIESDKINILDKDFSKDILSLDKNLPDSQIPQKIFYENYLGFSPTIAKELLFRSNIDPRINWGLVSEDEKRLLNENLYKLRDDLINNSYNPCLYKDNRKYKEFYSFELKSLAFEETKCKSLSQAIENFYEFNRSNDRLRQIKNNIERKINGQKKSVKKKIQILNKNISKEKSMDSYRKKGDILAANINKIKKGDKEINLSNFYDDNRNIKISLDDRKNPWENVDSYYKRYKKIKNSIDFAKIDLPKQNEYLDYLNQMSDFVERSESIKDLDEIRDELIENKIIKRTSKNKNNKKTKSKPMQFKTIDDSDIFVGKNSRQNDYITLKLAGKNDYFFHVRNAPGSHVILKTNELNENDIKAASYLAAINSSQANSLKVDVDYTEKKNVNKAKGAKLGMVYYENFNTITVDMDENPDKLYKKIK</sequence>
<evidence type="ECO:0000256" key="1">
    <source>
        <dbReference type="ARBA" id="ARBA00022555"/>
    </source>
</evidence>
<evidence type="ECO:0000256" key="2">
    <source>
        <dbReference type="ARBA" id="ARBA00022730"/>
    </source>
</evidence>
<organism evidence="7 8">
    <name type="scientific">Anaerococcus hydrogenalis</name>
    <dbReference type="NCBI Taxonomy" id="33029"/>
    <lineage>
        <taxon>Bacteria</taxon>
        <taxon>Bacillati</taxon>
        <taxon>Bacillota</taxon>
        <taxon>Tissierellia</taxon>
        <taxon>Tissierellales</taxon>
        <taxon>Peptoniphilaceae</taxon>
        <taxon>Anaerococcus</taxon>
    </lineage>
</organism>
<dbReference type="EMBL" id="PNHP01000001">
    <property type="protein sequence ID" value="PMC82605.1"/>
    <property type="molecule type" value="Genomic_DNA"/>
</dbReference>
<accession>A0A2N6ULA5</accession>
<dbReference type="GO" id="GO:0072344">
    <property type="term" value="P:rescue of stalled ribosome"/>
    <property type="evidence" value="ECO:0007669"/>
    <property type="project" value="UniProtKB-UniRule"/>
</dbReference>
<evidence type="ECO:0000259" key="6">
    <source>
        <dbReference type="Pfam" id="PF05670"/>
    </source>
</evidence>
<keyword evidence="4 5" id="KW-0648">Protein biosynthesis</keyword>
<dbReference type="GO" id="GO:1990112">
    <property type="term" value="C:RQC complex"/>
    <property type="evidence" value="ECO:0007669"/>
    <property type="project" value="TreeGrafter"/>
</dbReference>
<proteinExistence type="inferred from homology"/>
<comment type="function">
    <text evidence="5">Key component of the ribosome quality control system (RQC), a ribosome-associated complex that mediates the extraction of incompletely synthesized nascent chains from stalled ribosomes and their subsequent degradation. RqcH recruits Ala-charged tRNA, and with RqcP directs the elongation of stalled nascent chains on 50S ribosomal subunits, leading to non-templated C-terminal alanine extensions (Ala tail). The Ala tail promotes nascent chain degradation. May add between 1 and at least 8 Ala residues. Binds to stalled 50S ribosomal subunits.</text>
</comment>
<dbReference type="InterPro" id="IPR051608">
    <property type="entry name" value="RQC_Subunit_NEMF"/>
</dbReference>
<dbReference type="GeneID" id="84578031"/>
<comment type="similarity">
    <text evidence="5">Belongs to the NEMF family.</text>
</comment>
<keyword evidence="3 5" id="KW-0694">RNA-binding</keyword>
<feature type="domain" description="NFACT RNA-binding" evidence="6">
    <location>
        <begin position="461"/>
        <end position="552"/>
    </location>
</feature>
<dbReference type="GO" id="GO:0019843">
    <property type="term" value="F:rRNA binding"/>
    <property type="evidence" value="ECO:0007669"/>
    <property type="project" value="UniProtKB-UniRule"/>
</dbReference>
<dbReference type="Gene3D" id="2.30.310.10">
    <property type="entry name" value="ibrinogen binding protein from staphylococcus aureus domain"/>
    <property type="match status" value="1"/>
</dbReference>
<evidence type="ECO:0000313" key="7">
    <source>
        <dbReference type="EMBL" id="PMC82605.1"/>
    </source>
</evidence>